<dbReference type="InterPro" id="IPR007272">
    <property type="entry name" value="Sulf_transp_TsuA/YedE"/>
</dbReference>
<evidence type="ECO:0000256" key="3">
    <source>
        <dbReference type="ARBA" id="ARBA00022475"/>
    </source>
</evidence>
<feature type="transmembrane region" description="Helical" evidence="9">
    <location>
        <begin position="89"/>
        <end position="108"/>
    </location>
</feature>
<comment type="caution">
    <text evidence="10">The sequence shown here is derived from an EMBL/GenBank/DDBJ whole genome shotgun (WGS) entry which is preliminary data.</text>
</comment>
<evidence type="ECO:0000256" key="4">
    <source>
        <dbReference type="ARBA" id="ARBA00022519"/>
    </source>
</evidence>
<dbReference type="Pfam" id="PF04143">
    <property type="entry name" value="Sulf_transp"/>
    <property type="match status" value="1"/>
</dbReference>
<evidence type="ECO:0000256" key="9">
    <source>
        <dbReference type="SAM" id="Phobius"/>
    </source>
</evidence>
<comment type="similarity">
    <text evidence="8">Belongs to the TsuA/YedE (TC 9.B.102) family.</text>
</comment>
<dbReference type="PANTHER" id="PTHR30574:SF1">
    <property type="entry name" value="SULPHUR TRANSPORT DOMAIN-CONTAINING PROTEIN"/>
    <property type="match status" value="1"/>
</dbReference>
<protein>
    <submittedName>
        <fullName evidence="10">Lipocalin</fullName>
    </submittedName>
</protein>
<dbReference type="AlphaFoldDB" id="A0A1E5QBM9"/>
<comment type="subcellular location">
    <subcellularLocation>
        <location evidence="1">Cell inner membrane</location>
        <topology evidence="1">Multi-pass membrane protein</topology>
    </subcellularLocation>
</comment>
<feature type="transmembrane region" description="Helical" evidence="9">
    <location>
        <begin position="296"/>
        <end position="317"/>
    </location>
</feature>
<dbReference type="EMBL" id="MCGG01000008">
    <property type="protein sequence ID" value="OEJ69361.1"/>
    <property type="molecule type" value="Genomic_DNA"/>
</dbReference>
<keyword evidence="11" id="KW-1185">Reference proteome</keyword>
<dbReference type="STRING" id="28181.BEN30_03700"/>
<keyword evidence="7 9" id="KW-0472">Membrane</keyword>
<keyword evidence="3" id="KW-1003">Cell membrane</keyword>
<evidence type="ECO:0000256" key="2">
    <source>
        <dbReference type="ARBA" id="ARBA00022448"/>
    </source>
</evidence>
<keyword evidence="2" id="KW-0813">Transport</keyword>
<dbReference type="OrthoDB" id="5342349at2"/>
<keyword evidence="6 9" id="KW-1133">Transmembrane helix</keyword>
<accession>A0A1E5QBM9</accession>
<keyword evidence="4" id="KW-0997">Cell inner membrane</keyword>
<feature type="transmembrane region" description="Helical" evidence="9">
    <location>
        <begin position="6"/>
        <end position="30"/>
    </location>
</feature>
<reference evidence="11" key="1">
    <citation type="submission" date="2016-07" db="EMBL/GenBank/DDBJ databases">
        <authorList>
            <person name="Florea S."/>
            <person name="Webb J.S."/>
            <person name="Jaromczyk J."/>
            <person name="Schardl C.L."/>
        </authorList>
    </citation>
    <scope>NUCLEOTIDE SEQUENCE [LARGE SCALE GENOMIC DNA]</scope>
    <source>
        <strain evidence="11">MV-1</strain>
    </source>
</reference>
<proteinExistence type="inferred from homology"/>
<organism evidence="10 11">
    <name type="scientific">Magnetovibrio blakemorei</name>
    <dbReference type="NCBI Taxonomy" id="28181"/>
    <lineage>
        <taxon>Bacteria</taxon>
        <taxon>Pseudomonadati</taxon>
        <taxon>Pseudomonadota</taxon>
        <taxon>Alphaproteobacteria</taxon>
        <taxon>Rhodospirillales</taxon>
        <taxon>Magnetovibrionaceae</taxon>
        <taxon>Magnetovibrio</taxon>
    </lineage>
</organism>
<feature type="transmembrane region" description="Helical" evidence="9">
    <location>
        <begin position="115"/>
        <end position="137"/>
    </location>
</feature>
<name>A0A1E5QBM9_9PROT</name>
<dbReference type="PANTHER" id="PTHR30574">
    <property type="entry name" value="INNER MEMBRANE PROTEIN YEDE"/>
    <property type="match status" value="1"/>
</dbReference>
<evidence type="ECO:0000256" key="1">
    <source>
        <dbReference type="ARBA" id="ARBA00004429"/>
    </source>
</evidence>
<keyword evidence="5 9" id="KW-0812">Transmembrane</keyword>
<dbReference type="Proteomes" id="UP000095347">
    <property type="component" value="Unassembled WGS sequence"/>
</dbReference>
<feature type="transmembrane region" description="Helical" evidence="9">
    <location>
        <begin position="54"/>
        <end position="77"/>
    </location>
</feature>
<evidence type="ECO:0000256" key="6">
    <source>
        <dbReference type="ARBA" id="ARBA00022989"/>
    </source>
</evidence>
<evidence type="ECO:0000313" key="10">
    <source>
        <dbReference type="EMBL" id="OEJ69361.1"/>
    </source>
</evidence>
<gene>
    <name evidence="10" type="ORF">BEN30_03700</name>
</gene>
<evidence type="ECO:0000256" key="8">
    <source>
        <dbReference type="ARBA" id="ARBA00035655"/>
    </source>
</evidence>
<evidence type="ECO:0000256" key="7">
    <source>
        <dbReference type="ARBA" id="ARBA00023136"/>
    </source>
</evidence>
<feature type="transmembrane region" description="Helical" evidence="9">
    <location>
        <begin position="175"/>
        <end position="193"/>
    </location>
</feature>
<feature type="transmembrane region" description="Helical" evidence="9">
    <location>
        <begin position="323"/>
        <end position="346"/>
    </location>
</feature>
<dbReference type="GO" id="GO:0005886">
    <property type="term" value="C:plasma membrane"/>
    <property type="evidence" value="ECO:0007669"/>
    <property type="project" value="UniProtKB-SubCell"/>
</dbReference>
<feature type="transmembrane region" description="Helical" evidence="9">
    <location>
        <begin position="200"/>
        <end position="222"/>
    </location>
</feature>
<evidence type="ECO:0000256" key="5">
    <source>
        <dbReference type="ARBA" id="ARBA00022692"/>
    </source>
</evidence>
<sequence>MNLEYLFGLFGEGGTVSLGGLAIGLAFGALSQRSRFCMRAATIEFFRFGLGPKVAIWVLAFAAAIIGTQGVIAAGLLDVTNVRQLTGQGSLSGAVIGGLMFGAGMVLARGCASRILVLSATGNLRALVTGLILTIIAQSSLRGVLSPLREWIAGLWTVSDEGTRDLSYVFGLSDSTPLLVGLVLFAAALAIALRTGVSRWVIVGTTGVGLMITAGWLLTYTISLQSFTPLAVKSISFIGPSADTLMGLIDHTHLPLVFDLGLVPGVFAGSFLASLVGRDFKFQCFSIEQNPMPRYIIGAALMGFGGMLAGGCAVGAVMTGGSIFSLTAWMAFVAMWIGGGITDYLVDRRQDVPAAQGIDIKSGLVPR</sequence>
<feature type="transmembrane region" description="Helical" evidence="9">
    <location>
        <begin position="256"/>
        <end position="276"/>
    </location>
</feature>
<evidence type="ECO:0000313" key="11">
    <source>
        <dbReference type="Proteomes" id="UP000095347"/>
    </source>
</evidence>